<sequence>MMLVYGMTEFLSTFIECFIAYLVFSDIFLDKRRYGDRRMDIRLAIVGTVVVLFCNQFVLFSYFTLILIEIYLSVSVWRVYQVNYITAFSVTSFYFTCMNFFDFFILIAVSDFFDGSQTLDQILSSFGPVRAIVITIVNGLWAALYLFLKKYLKRLSVELKAAYLITALSLGGFIGFIFLSQQALKMIDNSMPALWFFVVCFLASMIFISYFAVMQKEEEHKVSFLEMRHGLLNQNYNSLNEIYRTNAKLYHDLNNHLNLLYQLLQEEKVEEAQRYIKEIAEPILVLSKKQWTGTDVVDAVLSSKIQEMKELNIVPDINVEFPENSTILPNDLCTILSNLLDNAIEAVEKLENNRIIKLTMRRANFFLFVRVINPCVQNRKFTAFPATTKENAALHGWGLRSVEDAVKRYAGTMECINDNYEFIVNIMLPFDRKN</sequence>
<evidence type="ECO:0000313" key="1">
    <source>
        <dbReference type="EMBL" id="TGY91277.1"/>
    </source>
</evidence>
<name>A0AC61RRN8_9FIRM</name>
<comment type="caution">
    <text evidence="1">The sequence shown here is derived from an EMBL/GenBank/DDBJ whole genome shotgun (WGS) entry which is preliminary data.</text>
</comment>
<reference evidence="1" key="1">
    <citation type="submission" date="2019-04" db="EMBL/GenBank/DDBJ databases">
        <title>Microbes associate with the intestines of laboratory mice.</title>
        <authorList>
            <person name="Navarre W."/>
            <person name="Wong E."/>
            <person name="Huang K."/>
            <person name="Tropini C."/>
            <person name="Ng K."/>
            <person name="Yu B."/>
        </authorList>
    </citation>
    <scope>NUCLEOTIDE SEQUENCE</scope>
    <source>
        <strain evidence="1">NM01_1-7b</strain>
    </source>
</reference>
<organism evidence="1 2">
    <name type="scientific">Petralouisia muris</name>
    <dbReference type="NCBI Taxonomy" id="3032872"/>
    <lineage>
        <taxon>Bacteria</taxon>
        <taxon>Bacillati</taxon>
        <taxon>Bacillota</taxon>
        <taxon>Clostridia</taxon>
        <taxon>Lachnospirales</taxon>
        <taxon>Lachnospiraceae</taxon>
        <taxon>Petralouisia</taxon>
    </lineage>
</organism>
<keyword evidence="2" id="KW-1185">Reference proteome</keyword>
<gene>
    <name evidence="1" type="ORF">E5329_21925</name>
</gene>
<protein>
    <submittedName>
        <fullName evidence="1">ATP-binding protein</fullName>
    </submittedName>
</protein>
<accession>A0AC61RRN8</accession>
<keyword evidence="1" id="KW-0547">Nucleotide-binding</keyword>
<proteinExistence type="predicted"/>
<evidence type="ECO:0000313" key="2">
    <source>
        <dbReference type="Proteomes" id="UP000304953"/>
    </source>
</evidence>
<dbReference type="EMBL" id="SRYA01000063">
    <property type="protein sequence ID" value="TGY91277.1"/>
    <property type="molecule type" value="Genomic_DNA"/>
</dbReference>
<dbReference type="Proteomes" id="UP000304953">
    <property type="component" value="Unassembled WGS sequence"/>
</dbReference>
<keyword evidence="1" id="KW-0067">ATP-binding</keyword>